<organism evidence="7 8">
    <name type="scientific">Panacibacter microcysteis</name>
    <dbReference type="NCBI Taxonomy" id="2793269"/>
    <lineage>
        <taxon>Bacteria</taxon>
        <taxon>Pseudomonadati</taxon>
        <taxon>Bacteroidota</taxon>
        <taxon>Chitinophagia</taxon>
        <taxon>Chitinophagales</taxon>
        <taxon>Chitinophagaceae</taxon>
        <taxon>Panacibacter</taxon>
    </lineage>
</organism>
<keyword evidence="3 5" id="KW-1133">Transmembrane helix</keyword>
<keyword evidence="8" id="KW-1185">Reference proteome</keyword>
<dbReference type="GO" id="GO:0030416">
    <property type="term" value="P:methylamine metabolic process"/>
    <property type="evidence" value="ECO:0007669"/>
    <property type="project" value="InterPro"/>
</dbReference>
<evidence type="ECO:0000256" key="1">
    <source>
        <dbReference type="ARBA" id="ARBA00004141"/>
    </source>
</evidence>
<accession>A0A931GZX6</accession>
<reference evidence="7" key="1">
    <citation type="submission" date="2020-11" db="EMBL/GenBank/DDBJ databases">
        <title>Bacterial whole genome sequence for Panacibacter sp. DH6.</title>
        <authorList>
            <person name="Le V."/>
            <person name="Ko S."/>
            <person name="Ahn C.-Y."/>
            <person name="Oh H.-M."/>
        </authorList>
    </citation>
    <scope>NUCLEOTIDE SEQUENCE</scope>
    <source>
        <strain evidence="7">DH6</strain>
    </source>
</reference>
<sequence length="377" mass="42169">MKTLLVIIRWIVGLLFIFSGLVKANDPLGLSYKMQEFFEVWGLTGLNDYTLALSLIMNIFEVLAGVAVIIGWRMKLFSWLLLLLIVFFTFLTGYAALSGKIKTCGCFGDCIPLTPVASFIKDVVLLILILILFINRKNTVSALSAPRAMFVLIGCIIAVAFFQQYVMTYLPVKDCLPFRVGANIVENMKVLPGHADIYELTFRYKKDGKEMEFSAEQLPADLDSTYEFIDRYQKLVKAGEQPKIVDFALQNEDGADTTVAVLNQGYDYVMVFVNDFTGKQDWLNKDFDSLNNMLASKRLPLFVVTSRKEDAQAALAGKKNVTILTCDGTVIKTAARVNPTYFVMNMANIKGKYSYAEVDEVIAKVKTAAPKSPDLDF</sequence>
<evidence type="ECO:0000256" key="5">
    <source>
        <dbReference type="SAM" id="Phobius"/>
    </source>
</evidence>
<feature type="domain" description="Methylamine utilisation protein MauE" evidence="6">
    <location>
        <begin position="1"/>
        <end position="133"/>
    </location>
</feature>
<name>A0A931GZX6_9BACT</name>
<feature type="transmembrane region" description="Helical" evidence="5">
    <location>
        <begin position="116"/>
        <end position="135"/>
    </location>
</feature>
<dbReference type="AlphaFoldDB" id="A0A931GZX6"/>
<dbReference type="RefSeq" id="WP_196992543.1">
    <property type="nucleotide sequence ID" value="NZ_JADWYR010000003.1"/>
</dbReference>
<feature type="transmembrane region" description="Helical" evidence="5">
    <location>
        <begin position="147"/>
        <end position="166"/>
    </location>
</feature>
<dbReference type="EMBL" id="JADWYR010000003">
    <property type="protein sequence ID" value="MBG9378439.1"/>
    <property type="molecule type" value="Genomic_DNA"/>
</dbReference>
<feature type="transmembrane region" description="Helical" evidence="5">
    <location>
        <begin position="76"/>
        <end position="96"/>
    </location>
</feature>
<evidence type="ECO:0000256" key="2">
    <source>
        <dbReference type="ARBA" id="ARBA00022692"/>
    </source>
</evidence>
<evidence type="ECO:0000313" key="8">
    <source>
        <dbReference type="Proteomes" id="UP000628448"/>
    </source>
</evidence>
<evidence type="ECO:0000256" key="4">
    <source>
        <dbReference type="ARBA" id="ARBA00023136"/>
    </source>
</evidence>
<comment type="subcellular location">
    <subcellularLocation>
        <location evidence="1">Membrane</location>
        <topology evidence="1">Multi-pass membrane protein</topology>
    </subcellularLocation>
</comment>
<evidence type="ECO:0000259" key="6">
    <source>
        <dbReference type="Pfam" id="PF07291"/>
    </source>
</evidence>
<dbReference type="InterPro" id="IPR009908">
    <property type="entry name" value="Methylamine_util_MauE"/>
</dbReference>
<keyword evidence="4 5" id="KW-0472">Membrane</keyword>
<dbReference type="Proteomes" id="UP000628448">
    <property type="component" value="Unassembled WGS sequence"/>
</dbReference>
<evidence type="ECO:0000256" key="3">
    <source>
        <dbReference type="ARBA" id="ARBA00022989"/>
    </source>
</evidence>
<proteinExistence type="predicted"/>
<feature type="transmembrane region" description="Helical" evidence="5">
    <location>
        <begin position="48"/>
        <end position="69"/>
    </location>
</feature>
<dbReference type="NCBIfam" id="NF045576">
    <property type="entry name" value="BT_3928_fam"/>
    <property type="match status" value="1"/>
</dbReference>
<evidence type="ECO:0000313" key="7">
    <source>
        <dbReference type="EMBL" id="MBG9378439.1"/>
    </source>
</evidence>
<protein>
    <submittedName>
        <fullName evidence="7">DoxX family protein</fullName>
    </submittedName>
</protein>
<dbReference type="Pfam" id="PF07291">
    <property type="entry name" value="MauE"/>
    <property type="match status" value="1"/>
</dbReference>
<comment type="caution">
    <text evidence="7">The sequence shown here is derived from an EMBL/GenBank/DDBJ whole genome shotgun (WGS) entry which is preliminary data.</text>
</comment>
<dbReference type="GO" id="GO:0016020">
    <property type="term" value="C:membrane"/>
    <property type="evidence" value="ECO:0007669"/>
    <property type="project" value="UniProtKB-SubCell"/>
</dbReference>
<gene>
    <name evidence="7" type="ORF">I5907_19540</name>
</gene>
<keyword evidence="2 5" id="KW-0812">Transmembrane</keyword>